<accession>V4AIJ9</accession>
<evidence type="ECO:0000256" key="2">
    <source>
        <dbReference type="ARBA" id="ARBA00008147"/>
    </source>
</evidence>
<dbReference type="KEGG" id="lgi:LOTGIDRAFT_178551"/>
<dbReference type="Pfam" id="PF07992">
    <property type="entry name" value="Pyr_redox_2"/>
    <property type="match status" value="2"/>
</dbReference>
<dbReference type="InterPro" id="IPR041575">
    <property type="entry name" value="Rubredoxin_C"/>
</dbReference>
<feature type="domain" description="NADH-rubredoxin oxidoreductase C-terminal" evidence="8">
    <location>
        <begin position="386"/>
        <end position="451"/>
    </location>
</feature>
<evidence type="ECO:0000313" key="9">
    <source>
        <dbReference type="EMBL" id="ESO93306.1"/>
    </source>
</evidence>
<keyword evidence="6" id="KW-0560">Oxidoreductase</keyword>
<dbReference type="STRING" id="225164.V4AIJ9"/>
<sequence>MEKIADIIIVGGGISGVTCAQTVNELNPDVTVILITASPLIKTVVNFKQVTERIESFQVEEKNKSYLEVSCINIEVIDDVVTEIQSENHILFTENGMKMKYKKLCLCTGGRPKVISEYNPYVLGIRDTESVQEFQKRLKNAKRIVVVGNGGIATELVYEIEGCEVIWAIKDKSIANTFVDAGAAQFFLPSINKDKTKTHEPLKRHKYTITDEETANRTINGGALGPDWSLNLTMVGLKQDSHKVHIEYNVEVNKILTAAEMLSSECDKWPVYIELSNGKVYGSDVIVSATGVIPNSQQLHTDKPFDIGEDGGIKVNDKMETNIMDIYGAGDICSANWKPSKHWLQMRLWSQARQMGCYAAKSMLADLDNEEITLDFCFELFTHMTKFFNYKVILLGKFNGQNLGENQEILLRMTEGVEYIKLILQDSRLQGAILIGETDLEETFENLILNETDLTLFKDQLLNPGIDIEDFFD</sequence>
<comment type="similarity">
    <text evidence="2">Belongs to the class-I pyridine nucleotide-disulfide oxidoreductase family. PYROXD1 subfamily.</text>
</comment>
<evidence type="ECO:0000256" key="4">
    <source>
        <dbReference type="ARBA" id="ARBA00022630"/>
    </source>
</evidence>
<dbReference type="InterPro" id="IPR023753">
    <property type="entry name" value="FAD/NAD-binding_dom"/>
</dbReference>
<dbReference type="PANTHER" id="PTHR43429:SF2">
    <property type="entry name" value="PYRIDINE NUCLEOTIDE-DISULFIDE OXIDOREDUCTASE DOMAIN-CONTAINING PROTEIN 1"/>
    <property type="match status" value="1"/>
</dbReference>
<dbReference type="InterPro" id="IPR036188">
    <property type="entry name" value="FAD/NAD-bd_sf"/>
</dbReference>
<dbReference type="Gene3D" id="3.50.50.60">
    <property type="entry name" value="FAD/NAD(P)-binding domain"/>
    <property type="match status" value="3"/>
</dbReference>
<evidence type="ECO:0000256" key="6">
    <source>
        <dbReference type="ARBA" id="ARBA00023002"/>
    </source>
</evidence>
<dbReference type="PRINTS" id="PR00368">
    <property type="entry name" value="FADPNR"/>
</dbReference>
<dbReference type="InterPro" id="IPR016156">
    <property type="entry name" value="FAD/NAD-linked_Rdtase_dimer_sf"/>
</dbReference>
<dbReference type="Gene3D" id="3.30.390.30">
    <property type="match status" value="1"/>
</dbReference>
<organism evidence="9 10">
    <name type="scientific">Lottia gigantea</name>
    <name type="common">Giant owl limpet</name>
    <dbReference type="NCBI Taxonomy" id="225164"/>
    <lineage>
        <taxon>Eukaryota</taxon>
        <taxon>Metazoa</taxon>
        <taxon>Spiralia</taxon>
        <taxon>Lophotrochozoa</taxon>
        <taxon>Mollusca</taxon>
        <taxon>Gastropoda</taxon>
        <taxon>Patellogastropoda</taxon>
        <taxon>Lottioidea</taxon>
        <taxon>Lottiidae</taxon>
        <taxon>Lottia</taxon>
    </lineage>
</organism>
<evidence type="ECO:0000256" key="5">
    <source>
        <dbReference type="ARBA" id="ARBA00022827"/>
    </source>
</evidence>
<proteinExistence type="inferred from homology"/>
<dbReference type="AlphaFoldDB" id="V4AIJ9"/>
<dbReference type="GO" id="GO:0016491">
    <property type="term" value="F:oxidoreductase activity"/>
    <property type="evidence" value="ECO:0007669"/>
    <property type="project" value="UniProtKB-KW"/>
</dbReference>
<dbReference type="HOGENOM" id="CLU_026335_0_0_1"/>
<keyword evidence="4" id="KW-0285">Flavoprotein</keyword>
<dbReference type="OrthoDB" id="202203at2759"/>
<dbReference type="GeneID" id="20244285"/>
<reference evidence="9 10" key="1">
    <citation type="journal article" date="2013" name="Nature">
        <title>Insights into bilaterian evolution from three spiralian genomes.</title>
        <authorList>
            <person name="Simakov O."/>
            <person name="Marletaz F."/>
            <person name="Cho S.J."/>
            <person name="Edsinger-Gonzales E."/>
            <person name="Havlak P."/>
            <person name="Hellsten U."/>
            <person name="Kuo D.H."/>
            <person name="Larsson T."/>
            <person name="Lv J."/>
            <person name="Arendt D."/>
            <person name="Savage R."/>
            <person name="Osoegawa K."/>
            <person name="de Jong P."/>
            <person name="Grimwood J."/>
            <person name="Chapman J.A."/>
            <person name="Shapiro H."/>
            <person name="Aerts A."/>
            <person name="Otillar R.P."/>
            <person name="Terry A.Y."/>
            <person name="Boore J.L."/>
            <person name="Grigoriev I.V."/>
            <person name="Lindberg D.R."/>
            <person name="Seaver E.C."/>
            <person name="Weisblat D.A."/>
            <person name="Putnam N.H."/>
            <person name="Rokhsar D.S."/>
        </authorList>
    </citation>
    <scope>NUCLEOTIDE SEQUENCE [LARGE SCALE GENOMIC DNA]</scope>
</reference>
<dbReference type="CTD" id="20244285"/>
<protein>
    <recommendedName>
        <fullName evidence="3">Pyridine nucleotide-disulfide oxidoreductase domain-containing protein 1</fullName>
    </recommendedName>
</protein>
<gene>
    <name evidence="9" type="ORF">LOTGIDRAFT_178551</name>
</gene>
<keyword evidence="10" id="KW-1185">Reference proteome</keyword>
<evidence type="ECO:0000313" key="10">
    <source>
        <dbReference type="Proteomes" id="UP000030746"/>
    </source>
</evidence>
<evidence type="ECO:0000259" key="8">
    <source>
        <dbReference type="Pfam" id="PF18267"/>
    </source>
</evidence>
<feature type="domain" description="FAD/NAD(P)-binding" evidence="7">
    <location>
        <begin position="6"/>
        <end position="160"/>
    </location>
</feature>
<comment type="cofactor">
    <cofactor evidence="1">
        <name>FAD</name>
        <dbReference type="ChEBI" id="CHEBI:57692"/>
    </cofactor>
</comment>
<dbReference type="PRINTS" id="PR00411">
    <property type="entry name" value="PNDRDTASEI"/>
</dbReference>
<dbReference type="RefSeq" id="XP_009056005.1">
    <property type="nucleotide sequence ID" value="XM_009057757.1"/>
</dbReference>
<evidence type="ECO:0000256" key="1">
    <source>
        <dbReference type="ARBA" id="ARBA00001974"/>
    </source>
</evidence>
<keyword evidence="5" id="KW-0274">FAD</keyword>
<dbReference type="SUPFAM" id="SSF51905">
    <property type="entry name" value="FAD/NAD(P)-binding domain"/>
    <property type="match status" value="2"/>
</dbReference>
<dbReference type="Pfam" id="PF18267">
    <property type="entry name" value="Rubredoxin_C"/>
    <property type="match status" value="1"/>
</dbReference>
<evidence type="ECO:0000256" key="3">
    <source>
        <dbReference type="ARBA" id="ARBA00018240"/>
    </source>
</evidence>
<dbReference type="EMBL" id="KB201931">
    <property type="protein sequence ID" value="ESO93306.1"/>
    <property type="molecule type" value="Genomic_DNA"/>
</dbReference>
<dbReference type="OMA" id="MCENLIL"/>
<evidence type="ECO:0000259" key="7">
    <source>
        <dbReference type="Pfam" id="PF07992"/>
    </source>
</evidence>
<dbReference type="Proteomes" id="UP000030746">
    <property type="component" value="Unassembled WGS sequence"/>
</dbReference>
<dbReference type="PANTHER" id="PTHR43429">
    <property type="entry name" value="PYRIDINE NUCLEOTIDE-DISULFIDE OXIDOREDUCTASE DOMAIN-CONTAINING"/>
    <property type="match status" value="1"/>
</dbReference>
<feature type="domain" description="FAD/NAD(P)-binding" evidence="7">
    <location>
        <begin position="242"/>
        <end position="356"/>
    </location>
</feature>
<name>V4AIJ9_LOTGI</name>
<dbReference type="InterPro" id="IPR050260">
    <property type="entry name" value="FAD-bd_OxRdtase"/>
</dbReference>